<dbReference type="EMBL" id="NASZ01000002">
    <property type="protein sequence ID" value="MBD0724077.1"/>
    <property type="molecule type" value="Genomic_DNA"/>
</dbReference>
<organism evidence="3 4">
    <name type="scientific">Flavobacterium pokkalii</name>
    <dbReference type="NCBI Taxonomy" id="1940408"/>
    <lineage>
        <taxon>Bacteria</taxon>
        <taxon>Pseudomonadati</taxon>
        <taxon>Bacteroidota</taxon>
        <taxon>Flavobacteriia</taxon>
        <taxon>Flavobacteriales</taxon>
        <taxon>Flavobacteriaceae</taxon>
        <taxon>Flavobacterium</taxon>
    </lineage>
</organism>
<dbReference type="Gene3D" id="3.30.1150.10">
    <property type="match status" value="1"/>
</dbReference>
<evidence type="ECO:0000259" key="2">
    <source>
        <dbReference type="Pfam" id="PF03544"/>
    </source>
</evidence>
<dbReference type="SUPFAM" id="SSF82185">
    <property type="entry name" value="Histone H3 K4-specific methyltransferase SET7/9 N-terminal domain"/>
    <property type="match status" value="1"/>
</dbReference>
<proteinExistence type="predicted"/>
<feature type="chain" id="PRO_5045164615" description="TonB C-terminal domain-containing protein" evidence="1">
    <location>
        <begin position="20"/>
        <end position="313"/>
    </location>
</feature>
<feature type="domain" description="TonB C-terminal" evidence="2">
    <location>
        <begin position="247"/>
        <end position="308"/>
    </location>
</feature>
<dbReference type="Pfam" id="PF03544">
    <property type="entry name" value="TonB_C"/>
    <property type="match status" value="1"/>
</dbReference>
<dbReference type="InterPro" id="IPR037682">
    <property type="entry name" value="TonB_C"/>
</dbReference>
<dbReference type="SUPFAM" id="SSF74653">
    <property type="entry name" value="TolA/TonB C-terminal domain"/>
    <property type="match status" value="1"/>
</dbReference>
<dbReference type="PANTHER" id="PTHR33446">
    <property type="entry name" value="PROTEIN TONB-RELATED"/>
    <property type="match status" value="1"/>
</dbReference>
<evidence type="ECO:0000313" key="3">
    <source>
        <dbReference type="EMBL" id="MBD0724077.1"/>
    </source>
</evidence>
<dbReference type="PANTHER" id="PTHR33446:SF2">
    <property type="entry name" value="PROTEIN TONB"/>
    <property type="match status" value="1"/>
</dbReference>
<keyword evidence="4" id="KW-1185">Reference proteome</keyword>
<protein>
    <recommendedName>
        <fullName evidence="2">TonB C-terminal domain-containing protein</fullName>
    </recommendedName>
</protein>
<name>A0ABR7UNB4_9FLAO</name>
<evidence type="ECO:0000256" key="1">
    <source>
        <dbReference type="SAM" id="SignalP"/>
    </source>
</evidence>
<gene>
    <name evidence="3" type="ORF">B6A10_02690</name>
</gene>
<feature type="signal peptide" evidence="1">
    <location>
        <begin position="1"/>
        <end position="19"/>
    </location>
</feature>
<comment type="caution">
    <text evidence="3">The sequence shown here is derived from an EMBL/GenBank/DDBJ whole genome shotgun (WGS) entry which is preliminary data.</text>
</comment>
<evidence type="ECO:0000313" key="4">
    <source>
        <dbReference type="Proteomes" id="UP000661715"/>
    </source>
</evidence>
<keyword evidence="1" id="KW-0732">Signal</keyword>
<dbReference type="InterPro" id="IPR051045">
    <property type="entry name" value="TonB-dependent_transducer"/>
</dbReference>
<accession>A0ABR7UNB4</accession>
<dbReference type="RefSeq" id="WP_055093772.1">
    <property type="nucleotide sequence ID" value="NZ_NASZ01000002.1"/>
</dbReference>
<dbReference type="Proteomes" id="UP000661715">
    <property type="component" value="Unassembled WGS sequence"/>
</dbReference>
<sequence>MKTNHILIYLLFLSIIISAQTSKNDKTIFLDSLHITTTDKNYAYIRIVEDYKTDKDSYTVSEYTKLGKLNMKAFTKDKDILKLEGLRIDFYENGNKKQESNYIDNRLNGKQAQWYENGEKKSEKEITWDSENKTSTIKISQFWNKDGQHTVIDGNGFYEETSEKHSDTGNIKNGLKDGIWKGKYNKNCKYIEEYKKGKLISGTSTDKDNNEYHYDVLESKPEPIKGMQDFYQHIGRNFKIPNEYKSLNGKIFIRFIVDKEGKITEPKTIKSLNETLDNEAIRVITSYEKWIPAKQRGQYVKVLYSIPITIKGT</sequence>
<reference evidence="3 4" key="1">
    <citation type="journal article" date="2020" name="Microbiol. Res.">
        <title>Flavobacterium pokkalii sp. nov., a novel plant growth promoting native rhizobacteria isolated from pokkali rice grown in coastal saline affected agricultural regions of southern India, Kerala.</title>
        <authorList>
            <person name="Menon R.R."/>
            <person name="Kumari S."/>
            <person name="Viver T."/>
            <person name="Rameshkumar N."/>
        </authorList>
    </citation>
    <scope>NUCLEOTIDE SEQUENCE [LARGE SCALE GENOMIC DNA]</scope>
    <source>
        <strain evidence="3 4">L1I52</strain>
    </source>
</reference>